<name>A0A1I7FA62_9STRE</name>
<organism evidence="1 2">
    <name type="scientific">Streptococcus gallolyticus</name>
    <dbReference type="NCBI Taxonomy" id="315405"/>
    <lineage>
        <taxon>Bacteria</taxon>
        <taxon>Bacillati</taxon>
        <taxon>Bacillota</taxon>
        <taxon>Bacilli</taxon>
        <taxon>Lactobacillales</taxon>
        <taxon>Streptococcaceae</taxon>
        <taxon>Streptococcus</taxon>
    </lineage>
</organism>
<dbReference type="EMBL" id="FPBN01000001">
    <property type="protein sequence ID" value="SFU33080.1"/>
    <property type="molecule type" value="Genomic_DNA"/>
</dbReference>
<gene>
    <name evidence="1" type="ORF">SAMN05660328_101279</name>
</gene>
<sequence>MKKDLTLTLWLFALLLFGTVLVFFKQLTAAIYVNTLTIAIAVLLSTEER</sequence>
<keyword evidence="2" id="KW-1185">Reference proteome</keyword>
<dbReference type="RefSeq" id="WP_177178920.1">
    <property type="nucleotide sequence ID" value="NZ_FOLZ01000001.1"/>
</dbReference>
<accession>A0A1I7FA62</accession>
<dbReference type="Proteomes" id="UP000183629">
    <property type="component" value="Unassembled WGS sequence"/>
</dbReference>
<protein>
    <submittedName>
        <fullName evidence="1">Uncharacterized protein</fullName>
    </submittedName>
</protein>
<evidence type="ECO:0000313" key="1">
    <source>
        <dbReference type="EMBL" id="SFU33080.1"/>
    </source>
</evidence>
<evidence type="ECO:0000313" key="2">
    <source>
        <dbReference type="Proteomes" id="UP000183629"/>
    </source>
</evidence>
<dbReference type="AlphaFoldDB" id="A0A1I7FA62"/>
<reference evidence="2" key="1">
    <citation type="submission" date="2016-10" db="EMBL/GenBank/DDBJ databases">
        <authorList>
            <person name="Varghese N."/>
            <person name="Submissions S."/>
        </authorList>
    </citation>
    <scope>NUCLEOTIDE SEQUENCE [LARGE SCALE GENOMIC DNA]</scope>
    <source>
        <strain evidence="2">LMG 15572</strain>
    </source>
</reference>
<proteinExistence type="predicted"/>